<dbReference type="KEGG" id="hhd:HBHAL_4314"/>
<dbReference type="InterPro" id="IPR029058">
    <property type="entry name" value="AB_hydrolase_fold"/>
</dbReference>
<organism evidence="2 3">
    <name type="scientific">Halobacillus halophilus (strain ATCC 35676 / DSM 2266 / JCM 20832 / KCTC 3685 / LMG 17431 / NBRC 102448 / NCIMB 2269)</name>
    <name type="common">Sporosarcina halophila</name>
    <dbReference type="NCBI Taxonomy" id="866895"/>
    <lineage>
        <taxon>Bacteria</taxon>
        <taxon>Bacillati</taxon>
        <taxon>Bacillota</taxon>
        <taxon>Bacilli</taxon>
        <taxon>Bacillales</taxon>
        <taxon>Bacillaceae</taxon>
        <taxon>Halobacillus</taxon>
    </lineage>
</organism>
<dbReference type="RefSeq" id="WP_014644543.1">
    <property type="nucleotide sequence ID" value="NC_017668.1"/>
</dbReference>
<dbReference type="PATRIC" id="fig|866895.3.peg.3351"/>
<dbReference type="SUPFAM" id="SSF53474">
    <property type="entry name" value="alpha/beta-Hydrolases"/>
    <property type="match status" value="1"/>
</dbReference>
<reference evidence="2 3" key="1">
    <citation type="journal article" date="2013" name="Environ. Microbiol.">
        <title>Chloride and organic osmolytes: a hybrid strategy to cope with elevated salinities by the moderately halophilic, chloride-dependent bacterium Halobacillus halophilus.</title>
        <authorList>
            <person name="Saum S.H."/>
            <person name="Pfeiffer F."/>
            <person name="Palm P."/>
            <person name="Rampp M."/>
            <person name="Schuster S.C."/>
            <person name="Muller V."/>
            <person name="Oesterhelt D."/>
        </authorList>
    </citation>
    <scope>NUCLEOTIDE SEQUENCE [LARGE SCALE GENOMIC DNA]</scope>
    <source>
        <strain evidence="3">ATCC 35676 / DSM 2266 / JCM 20832 / KCTC 3685 / LMG 17431 / NBRC 102448 / NCIMB 2269</strain>
    </source>
</reference>
<dbReference type="STRING" id="866895.HBHAL_4314"/>
<dbReference type="EMBL" id="HE717023">
    <property type="protein sequence ID" value="CCG46655.1"/>
    <property type="molecule type" value="Genomic_DNA"/>
</dbReference>
<evidence type="ECO:0000313" key="3">
    <source>
        <dbReference type="Proteomes" id="UP000007397"/>
    </source>
</evidence>
<dbReference type="Proteomes" id="UP000007397">
    <property type="component" value="Chromosome"/>
</dbReference>
<sequence length="314" mass="35817">MSDQFKEFVNTQQEAINLVQREKLKESLILLEEAKKKFPERLDRIGHWKAGIFMLEGNRAEAISELNEVLDRGLWWNPEILINDEELEPLKEAQDFHDIINRCTMMYNKNKKSACAHLQVEGNSQSNTAIYCLHWKASNAKDFAFQWDTSEILSNYLIGFVQSSQLYSFNSYVWDEREVVEEDVRKMHLEFKKTYDLEGKDSLLSGVSQGGKAAVELLLNNNPLGCKGFIAFVPSFTDSDDIENILQDHVKENVRGCLITGDNDPFYDQTVTVANLLNAKGVPCKLIVNKGMGHALPDDFAEQLQEAVDFILND</sequence>
<protein>
    <recommendedName>
        <fullName evidence="1">BCE-2095-like N-terminal domain-containing protein</fullName>
    </recommendedName>
</protein>
<evidence type="ECO:0000313" key="2">
    <source>
        <dbReference type="EMBL" id="CCG46655.1"/>
    </source>
</evidence>
<keyword evidence="3" id="KW-1185">Reference proteome</keyword>
<dbReference type="eggNOG" id="COG0400">
    <property type="taxonomic scope" value="Bacteria"/>
</dbReference>
<name>I0JR85_HALH3</name>
<dbReference type="Pfam" id="PF22316">
    <property type="entry name" value="ABhydrolase-like_N"/>
    <property type="match status" value="1"/>
</dbReference>
<dbReference type="InterPro" id="IPR054527">
    <property type="entry name" value="BCE_2095-like_N"/>
</dbReference>
<feature type="domain" description="BCE-2095-like N-terminal" evidence="1">
    <location>
        <begin position="13"/>
        <end position="107"/>
    </location>
</feature>
<accession>I0JR85</accession>
<dbReference type="Gene3D" id="3.40.50.1820">
    <property type="entry name" value="alpha/beta hydrolase"/>
    <property type="match status" value="1"/>
</dbReference>
<evidence type="ECO:0000259" key="1">
    <source>
        <dbReference type="Pfam" id="PF22316"/>
    </source>
</evidence>
<dbReference type="AlphaFoldDB" id="I0JR85"/>
<gene>
    <name evidence="2" type="ordered locus">HBHAL_4314</name>
</gene>
<proteinExistence type="predicted"/>
<dbReference type="HOGENOM" id="CLU_076826_0_0_9"/>